<evidence type="ECO:0000313" key="4">
    <source>
        <dbReference type="RefSeq" id="XP_065673610.1"/>
    </source>
</evidence>
<name>A0ABM4DGM7_HYDVU</name>
<keyword evidence="3" id="KW-1185">Reference proteome</keyword>
<accession>A0ABM4DGM7</accession>
<evidence type="ECO:0000256" key="2">
    <source>
        <dbReference type="SAM" id="SignalP"/>
    </source>
</evidence>
<proteinExistence type="predicted"/>
<dbReference type="RefSeq" id="XP_065673610.1">
    <property type="nucleotide sequence ID" value="XM_065817538.1"/>
</dbReference>
<dbReference type="GeneID" id="136090697"/>
<feature type="signal peptide" evidence="2">
    <location>
        <begin position="1"/>
        <end position="15"/>
    </location>
</feature>
<dbReference type="Proteomes" id="UP001652625">
    <property type="component" value="Chromosome 14"/>
</dbReference>
<protein>
    <submittedName>
        <fullName evidence="4">Uncharacterized protein LOC136090697</fullName>
    </submittedName>
</protein>
<gene>
    <name evidence="4" type="primary">LOC136090697</name>
</gene>
<sequence>MQWAVKFAITDAALAFLLKVLGKLFPELPKDPRTLRQTKSFVPVTNITGGQYCHFGIRQGAVKRNPATTSATESDFQREVVRFLCGASDRNGGRKVRQDQKDKQAKKKLMSTSSFPMPLNKEAFFSSEDE</sequence>
<reference evidence="4" key="1">
    <citation type="submission" date="2025-08" db="UniProtKB">
        <authorList>
            <consortium name="RefSeq"/>
        </authorList>
    </citation>
    <scope>IDENTIFICATION</scope>
</reference>
<keyword evidence="2" id="KW-0732">Signal</keyword>
<evidence type="ECO:0000313" key="3">
    <source>
        <dbReference type="Proteomes" id="UP001652625"/>
    </source>
</evidence>
<evidence type="ECO:0000256" key="1">
    <source>
        <dbReference type="SAM" id="MobiDB-lite"/>
    </source>
</evidence>
<feature type="region of interest" description="Disordered" evidence="1">
    <location>
        <begin position="89"/>
        <end position="130"/>
    </location>
</feature>
<organism evidence="3 4">
    <name type="scientific">Hydra vulgaris</name>
    <name type="common">Hydra</name>
    <name type="synonym">Hydra attenuata</name>
    <dbReference type="NCBI Taxonomy" id="6087"/>
    <lineage>
        <taxon>Eukaryota</taxon>
        <taxon>Metazoa</taxon>
        <taxon>Cnidaria</taxon>
        <taxon>Hydrozoa</taxon>
        <taxon>Hydroidolina</taxon>
        <taxon>Anthoathecata</taxon>
        <taxon>Aplanulata</taxon>
        <taxon>Hydridae</taxon>
        <taxon>Hydra</taxon>
    </lineage>
</organism>
<feature type="chain" id="PRO_5045313613" evidence="2">
    <location>
        <begin position="16"/>
        <end position="130"/>
    </location>
</feature>